<dbReference type="NCBIfam" id="TIGR00634">
    <property type="entry name" value="recN"/>
    <property type="match status" value="1"/>
</dbReference>
<evidence type="ECO:0000313" key="12">
    <source>
        <dbReference type="Proteomes" id="UP000564573"/>
    </source>
</evidence>
<evidence type="ECO:0000256" key="1">
    <source>
        <dbReference type="ARBA" id="ARBA00003618"/>
    </source>
</evidence>
<sequence length="669" mass="69006">MTADTVVRVLAEMRIQGLGVIEDALLELHPGLTVVTGETGAGKTMVVTGLHLLSGGRSEASKVRAGAAKATVEGRFEGIDASGDRAPTIVTDAGADMDEDGSVIALRSVGADGRSRAHLGGRSVPVGVLGDLAEQLIAVHGQNDQLKLLRAAQQRAVLDRFAGDPVTTPLAEYRRIRREWLDVITELEERSSRSRELAQQADMLRHGLAEIESVAPEPGEDTELTEQVKRLSAVDELREAASAASAAVSGATDGEPDVPGALGLLAEARRRLSAADDTVLRDLEPRLAEAATLLSDVGAELTGYLDGLEADPARLEQILARQSDLKKLTRKYAADVDGVLAWADDARERLAGLDTSDEALGELAARRDELAGQLAAHAEAVSTARRAAAADLASRITTELAGLAMGQAEVELVVGAKTADEADPHALTVAGQRVHAGTDGVDEVELVLKAHSGAQPMPVHKAASGGELSRVMLAIEVVLAHADPVQTLVFDEVDAGVGGRAAVEIGKRLATLARTHQVLVVTHLPQVAAFADRHLVVDKGTAEGITRSGVTVLDPGHRVDELARMLAGLDDSEAGRAHAEELIATADTYKSDPAPRGAGTPGSTSRAGAKAAGAKGAAAKGAGAKGAGAKAAGSDTTARRKASPAASSGGKKTSGKSATEKKSGARDRT</sequence>
<accession>A0A839XZ79</accession>
<keyword evidence="5" id="KW-0227">DNA damage</keyword>
<dbReference type="InterPro" id="IPR003395">
    <property type="entry name" value="RecF/RecN/SMC_N"/>
</dbReference>
<evidence type="ECO:0000256" key="4">
    <source>
        <dbReference type="ARBA" id="ARBA00022741"/>
    </source>
</evidence>
<organism evidence="11 12">
    <name type="scientific">Prauserella sediminis</name>
    <dbReference type="NCBI Taxonomy" id="577680"/>
    <lineage>
        <taxon>Bacteria</taxon>
        <taxon>Bacillati</taxon>
        <taxon>Actinomycetota</taxon>
        <taxon>Actinomycetes</taxon>
        <taxon>Pseudonocardiales</taxon>
        <taxon>Pseudonocardiaceae</taxon>
        <taxon>Prauserella</taxon>
        <taxon>Prauserella salsuginis group</taxon>
    </lineage>
</organism>
<comment type="similarity">
    <text evidence="2">Belongs to the RecN family.</text>
</comment>
<gene>
    <name evidence="11" type="ORF">FB384_004289</name>
</gene>
<feature type="region of interest" description="Disordered" evidence="9">
    <location>
        <begin position="584"/>
        <end position="669"/>
    </location>
</feature>
<feature type="compositionally biased region" description="Low complexity" evidence="9">
    <location>
        <begin position="643"/>
        <end position="657"/>
    </location>
</feature>
<dbReference type="InterPro" id="IPR027417">
    <property type="entry name" value="P-loop_NTPase"/>
</dbReference>
<evidence type="ECO:0000256" key="8">
    <source>
        <dbReference type="ARBA" id="ARBA00033408"/>
    </source>
</evidence>
<dbReference type="PANTHER" id="PTHR11059">
    <property type="entry name" value="DNA REPAIR PROTEIN RECN"/>
    <property type="match status" value="1"/>
</dbReference>
<evidence type="ECO:0000259" key="10">
    <source>
        <dbReference type="Pfam" id="PF02463"/>
    </source>
</evidence>
<comment type="caution">
    <text evidence="11">The sequence shown here is derived from an EMBL/GenBank/DDBJ whole genome shotgun (WGS) entry which is preliminary data.</text>
</comment>
<dbReference type="FunFam" id="3.40.50.300:FF:000356">
    <property type="entry name" value="DNA repair protein RecN"/>
    <property type="match status" value="1"/>
</dbReference>
<dbReference type="GO" id="GO:0043590">
    <property type="term" value="C:bacterial nucleoid"/>
    <property type="evidence" value="ECO:0007669"/>
    <property type="project" value="TreeGrafter"/>
</dbReference>
<dbReference type="InterPro" id="IPR004604">
    <property type="entry name" value="DNA_recomb/repair_RecN"/>
</dbReference>
<evidence type="ECO:0000256" key="9">
    <source>
        <dbReference type="SAM" id="MobiDB-lite"/>
    </source>
</evidence>
<evidence type="ECO:0000256" key="7">
    <source>
        <dbReference type="ARBA" id="ARBA00023204"/>
    </source>
</evidence>
<evidence type="ECO:0000256" key="3">
    <source>
        <dbReference type="ARBA" id="ARBA00021315"/>
    </source>
</evidence>
<dbReference type="PANTHER" id="PTHR11059:SF0">
    <property type="entry name" value="DNA REPAIR PROTEIN RECN"/>
    <property type="match status" value="1"/>
</dbReference>
<keyword evidence="7" id="KW-0234">DNA repair</keyword>
<evidence type="ECO:0000256" key="2">
    <source>
        <dbReference type="ARBA" id="ARBA00009441"/>
    </source>
</evidence>
<reference evidence="11 12" key="1">
    <citation type="submission" date="2020-08" db="EMBL/GenBank/DDBJ databases">
        <title>Sequencing the genomes of 1000 actinobacteria strains.</title>
        <authorList>
            <person name="Klenk H.-P."/>
        </authorList>
    </citation>
    <scope>NUCLEOTIDE SEQUENCE [LARGE SCALE GENOMIC DNA]</scope>
    <source>
        <strain evidence="11 12">DSM 45267</strain>
    </source>
</reference>
<feature type="compositionally biased region" description="Low complexity" evidence="9">
    <location>
        <begin position="607"/>
        <end position="633"/>
    </location>
</feature>
<dbReference type="EMBL" id="JACIBS010000003">
    <property type="protein sequence ID" value="MBB3665336.1"/>
    <property type="molecule type" value="Genomic_DNA"/>
</dbReference>
<evidence type="ECO:0000313" key="11">
    <source>
        <dbReference type="EMBL" id="MBB3665336.1"/>
    </source>
</evidence>
<dbReference type="Pfam" id="PF02463">
    <property type="entry name" value="SMC_N"/>
    <property type="match status" value="1"/>
</dbReference>
<dbReference type="SUPFAM" id="SSF52540">
    <property type="entry name" value="P-loop containing nucleoside triphosphate hydrolases"/>
    <property type="match status" value="2"/>
</dbReference>
<protein>
    <recommendedName>
        <fullName evidence="3">DNA repair protein RecN</fullName>
    </recommendedName>
    <alternativeName>
        <fullName evidence="8">Recombination protein N</fullName>
    </alternativeName>
</protein>
<dbReference type="GO" id="GO:0006281">
    <property type="term" value="P:DNA repair"/>
    <property type="evidence" value="ECO:0007669"/>
    <property type="project" value="UniProtKB-KW"/>
</dbReference>
<dbReference type="Proteomes" id="UP000564573">
    <property type="component" value="Unassembled WGS sequence"/>
</dbReference>
<dbReference type="GO" id="GO:0009432">
    <property type="term" value="P:SOS response"/>
    <property type="evidence" value="ECO:0007669"/>
    <property type="project" value="TreeGrafter"/>
</dbReference>
<keyword evidence="6" id="KW-0067">ATP-binding</keyword>
<name>A0A839XZ79_9PSEU</name>
<dbReference type="GO" id="GO:0006310">
    <property type="term" value="P:DNA recombination"/>
    <property type="evidence" value="ECO:0007669"/>
    <property type="project" value="InterPro"/>
</dbReference>
<dbReference type="CDD" id="cd03241">
    <property type="entry name" value="ABC_RecN"/>
    <property type="match status" value="1"/>
</dbReference>
<evidence type="ECO:0000256" key="6">
    <source>
        <dbReference type="ARBA" id="ARBA00022840"/>
    </source>
</evidence>
<comment type="function">
    <text evidence="1">May be involved in recombinational repair of damaged DNA.</text>
</comment>
<feature type="compositionally biased region" description="Basic and acidic residues" evidence="9">
    <location>
        <begin position="658"/>
        <end position="669"/>
    </location>
</feature>
<dbReference type="AlphaFoldDB" id="A0A839XZ79"/>
<dbReference type="Gene3D" id="3.40.50.300">
    <property type="entry name" value="P-loop containing nucleotide triphosphate hydrolases"/>
    <property type="match status" value="2"/>
</dbReference>
<proteinExistence type="inferred from homology"/>
<keyword evidence="12" id="KW-1185">Reference proteome</keyword>
<feature type="domain" description="RecF/RecN/SMC N-terminal" evidence="10">
    <location>
        <begin position="13"/>
        <end position="537"/>
    </location>
</feature>
<keyword evidence="4" id="KW-0547">Nucleotide-binding</keyword>
<evidence type="ECO:0000256" key="5">
    <source>
        <dbReference type="ARBA" id="ARBA00022763"/>
    </source>
</evidence>
<dbReference type="GO" id="GO:0005524">
    <property type="term" value="F:ATP binding"/>
    <property type="evidence" value="ECO:0007669"/>
    <property type="project" value="UniProtKB-KW"/>
</dbReference>